<organism evidence="4 5">
    <name type="scientific">Clostridium magnum DSM 2767</name>
    <dbReference type="NCBI Taxonomy" id="1121326"/>
    <lineage>
        <taxon>Bacteria</taxon>
        <taxon>Bacillati</taxon>
        <taxon>Bacillota</taxon>
        <taxon>Clostridia</taxon>
        <taxon>Eubacteriales</taxon>
        <taxon>Clostridiaceae</taxon>
        <taxon>Clostridium</taxon>
    </lineage>
</organism>
<dbReference type="Pfam" id="PF00015">
    <property type="entry name" value="MCPsignal"/>
    <property type="match status" value="1"/>
</dbReference>
<dbReference type="EMBL" id="LWAE01000008">
    <property type="protein sequence ID" value="KZL89639.1"/>
    <property type="molecule type" value="Genomic_DNA"/>
</dbReference>
<dbReference type="Gene3D" id="1.10.287.950">
    <property type="entry name" value="Methyl-accepting chemotaxis protein"/>
    <property type="match status" value="1"/>
</dbReference>
<dbReference type="GO" id="GO:0016020">
    <property type="term" value="C:membrane"/>
    <property type="evidence" value="ECO:0007669"/>
    <property type="project" value="InterPro"/>
</dbReference>
<accession>A0A162RAP4</accession>
<protein>
    <submittedName>
        <fullName evidence="4">Putative sensory transducer protein YfmS</fullName>
    </submittedName>
</protein>
<feature type="domain" description="Methyl-accepting transducer" evidence="3">
    <location>
        <begin position="103"/>
        <end position="274"/>
    </location>
</feature>
<dbReference type="PROSITE" id="PS50111">
    <property type="entry name" value="CHEMOTAXIS_TRANSDUC_2"/>
    <property type="match status" value="1"/>
</dbReference>
<dbReference type="SUPFAM" id="SSF58104">
    <property type="entry name" value="Methyl-accepting chemotaxis protein (MCP) signaling domain"/>
    <property type="match status" value="1"/>
</dbReference>
<dbReference type="Proteomes" id="UP000076603">
    <property type="component" value="Unassembled WGS sequence"/>
</dbReference>
<dbReference type="SUPFAM" id="SSF103190">
    <property type="entry name" value="Sensory domain-like"/>
    <property type="match status" value="1"/>
</dbReference>
<dbReference type="RefSeq" id="WP_066628854.1">
    <property type="nucleotide sequence ID" value="NZ_FQXL01000007.1"/>
</dbReference>
<name>A0A162RAP4_9CLOT</name>
<dbReference type="GO" id="GO:0007165">
    <property type="term" value="P:signal transduction"/>
    <property type="evidence" value="ECO:0007669"/>
    <property type="project" value="UniProtKB-KW"/>
</dbReference>
<dbReference type="InterPro" id="IPR004089">
    <property type="entry name" value="MCPsignal_dom"/>
</dbReference>
<keyword evidence="5" id="KW-1185">Reference proteome</keyword>
<dbReference type="PANTHER" id="PTHR32089">
    <property type="entry name" value="METHYL-ACCEPTING CHEMOTAXIS PROTEIN MCPB"/>
    <property type="match status" value="1"/>
</dbReference>
<gene>
    <name evidence="4" type="primary">yfmS_6</name>
    <name evidence="4" type="ORF">CLMAG_51390</name>
</gene>
<proteinExistence type="predicted"/>
<sequence>MVNKDIINSLMDVLPLMKDMMQEEIAISITDRSKFIAYFPNEKVPLKLKVGDIIQKGDPYLEAMNSKKVVSAIVPKEIFGVVFKAICYPLIDSSGEVFGAVGVAKSLEKEALIQEESENIAISMKQTGSSVEEIANASQKLVETIDTVVDYTNSANERIKDTDSILSAIQNIASQSNLLALNAAIEAARVGDAGKGFSVVASEIRKLSQLSSESAKKVSQTLLEINKSIEEIKKAIAESSSIAESQAAATEEINATIDQITRSTNILSNISKIV</sequence>
<evidence type="ECO:0000256" key="1">
    <source>
        <dbReference type="ARBA" id="ARBA00023224"/>
    </source>
</evidence>
<keyword evidence="1 2" id="KW-0807">Transducer</keyword>
<comment type="caution">
    <text evidence="4">The sequence shown here is derived from an EMBL/GenBank/DDBJ whole genome shotgun (WGS) entry which is preliminary data.</text>
</comment>
<dbReference type="OrthoDB" id="9807021at2"/>
<evidence type="ECO:0000259" key="3">
    <source>
        <dbReference type="PROSITE" id="PS50111"/>
    </source>
</evidence>
<evidence type="ECO:0000313" key="5">
    <source>
        <dbReference type="Proteomes" id="UP000076603"/>
    </source>
</evidence>
<dbReference type="SMART" id="SM00283">
    <property type="entry name" value="MA"/>
    <property type="match status" value="1"/>
</dbReference>
<evidence type="ECO:0000256" key="2">
    <source>
        <dbReference type="PROSITE-ProRule" id="PRU00284"/>
    </source>
</evidence>
<reference evidence="4 5" key="1">
    <citation type="submission" date="2016-04" db="EMBL/GenBank/DDBJ databases">
        <title>Genome sequence of Clostridium magnum DSM 2767.</title>
        <authorList>
            <person name="Poehlein A."/>
            <person name="Uhlig R."/>
            <person name="Fischer R."/>
            <person name="Bahl H."/>
            <person name="Daniel R."/>
        </authorList>
    </citation>
    <scope>NUCLEOTIDE SEQUENCE [LARGE SCALE GENOMIC DNA]</scope>
    <source>
        <strain evidence="4 5">DSM 2767</strain>
    </source>
</reference>
<evidence type="ECO:0000313" key="4">
    <source>
        <dbReference type="EMBL" id="KZL89639.1"/>
    </source>
</evidence>
<dbReference type="PANTHER" id="PTHR32089:SF112">
    <property type="entry name" value="LYSOZYME-LIKE PROTEIN-RELATED"/>
    <property type="match status" value="1"/>
</dbReference>
<dbReference type="PATRIC" id="fig|1121326.3.peg.5195"/>
<dbReference type="InterPro" id="IPR029151">
    <property type="entry name" value="Sensor-like_sf"/>
</dbReference>
<dbReference type="STRING" id="1121326.CLMAG_51390"/>
<dbReference type="AlphaFoldDB" id="A0A162RAP4"/>